<name>A0AAD1UKT3_EUPCR</name>
<dbReference type="InterPro" id="IPR045098">
    <property type="entry name" value="Fyv10_fam"/>
</dbReference>
<dbReference type="GO" id="GO:0005737">
    <property type="term" value="C:cytoplasm"/>
    <property type="evidence" value="ECO:0007669"/>
    <property type="project" value="UniProtKB-SubCell"/>
</dbReference>
<comment type="subcellular location">
    <subcellularLocation>
        <location evidence="1">Cytoplasm</location>
    </subcellularLocation>
</comment>
<dbReference type="InterPro" id="IPR006594">
    <property type="entry name" value="LisH"/>
</dbReference>
<keyword evidence="6" id="KW-0175">Coiled coil</keyword>
<dbReference type="GO" id="GO:0034657">
    <property type="term" value="C:GID complex"/>
    <property type="evidence" value="ECO:0007669"/>
    <property type="project" value="TreeGrafter"/>
</dbReference>
<dbReference type="GO" id="GO:0008270">
    <property type="term" value="F:zinc ion binding"/>
    <property type="evidence" value="ECO:0007669"/>
    <property type="project" value="UniProtKB-KW"/>
</dbReference>
<keyword evidence="4" id="KW-0863">Zinc-finger</keyword>
<dbReference type="PANTHER" id="PTHR12170:SF3">
    <property type="entry name" value="GH10162P"/>
    <property type="match status" value="1"/>
</dbReference>
<dbReference type="SUPFAM" id="SSF57850">
    <property type="entry name" value="RING/U-box"/>
    <property type="match status" value="1"/>
</dbReference>
<accession>A0AAD1UKT3</accession>
<dbReference type="EMBL" id="CAMPGE010010843">
    <property type="protein sequence ID" value="CAI2369691.1"/>
    <property type="molecule type" value="Genomic_DNA"/>
</dbReference>
<dbReference type="PANTHER" id="PTHR12170">
    <property type="entry name" value="MACROPHAGE ERYTHROBLAST ATTACHER-RELATED"/>
    <property type="match status" value="1"/>
</dbReference>
<evidence type="ECO:0000256" key="5">
    <source>
        <dbReference type="ARBA" id="ARBA00022833"/>
    </source>
</evidence>
<evidence type="ECO:0000256" key="2">
    <source>
        <dbReference type="ARBA" id="ARBA00022490"/>
    </source>
</evidence>
<dbReference type="PROSITE" id="PS50896">
    <property type="entry name" value="LISH"/>
    <property type="match status" value="1"/>
</dbReference>
<evidence type="ECO:0000256" key="4">
    <source>
        <dbReference type="ARBA" id="ARBA00022771"/>
    </source>
</evidence>
<reference evidence="8" key="1">
    <citation type="submission" date="2023-07" db="EMBL/GenBank/DDBJ databases">
        <authorList>
            <consortium name="AG Swart"/>
            <person name="Singh M."/>
            <person name="Singh A."/>
            <person name="Seah K."/>
            <person name="Emmerich C."/>
        </authorList>
    </citation>
    <scope>NUCLEOTIDE SEQUENCE</scope>
    <source>
        <strain evidence="8">DP1</strain>
    </source>
</reference>
<keyword evidence="9" id="KW-1185">Reference proteome</keyword>
<comment type="caution">
    <text evidence="8">The sequence shown here is derived from an EMBL/GenBank/DDBJ whole genome shotgun (WGS) entry which is preliminary data.</text>
</comment>
<feature type="coiled-coil region" evidence="6">
    <location>
        <begin position="31"/>
        <end position="58"/>
    </location>
</feature>
<keyword evidence="3" id="KW-0479">Metal-binding</keyword>
<evidence type="ECO:0000259" key="7">
    <source>
        <dbReference type="Pfam" id="PF10607"/>
    </source>
</evidence>
<dbReference type="GO" id="GO:0005634">
    <property type="term" value="C:nucleus"/>
    <property type="evidence" value="ECO:0007669"/>
    <property type="project" value="TreeGrafter"/>
</dbReference>
<dbReference type="InterPro" id="IPR024964">
    <property type="entry name" value="CTLH/CRA"/>
</dbReference>
<sequence>MDLVLKDFSKYKGRIQKSRKKMNGYIGIEGIDSMLEGITKTEQELERIEKKEISEKEKTKAAISAVKNMTKVHLSSMVRKKIAPENKNMYDSISKIGKSIAKCKSLSGKPSGAEIDMIDLGKGINKEFVNEIISKHLFVSGRFDSGEKFCEESGVELEEEFKDNFRALDLILTEINLKKLDKVFQWIKENDSKLKISESDVPFLAHKAQFCQMLKEAKDIGECEKQVEILSQIVEYSKANFYDFFPKYKVQISKLMTSVAFINELEDTKYYDLTTEIHWNHLTQNFVRDFCKLQGSGRDSGLTQQGLFMCLKVGTLGIPKFQKYFKAFKSRQHLFLNDELQIDFDLDSSHKFHSIFICPVSKEIATKENPPMLLRCGHCITKLSFENICGTGRGRARAKCPTCPAEVRRGDAKELNIF</sequence>
<dbReference type="Pfam" id="PF10607">
    <property type="entry name" value="CTLH"/>
    <property type="match status" value="1"/>
</dbReference>
<evidence type="ECO:0000256" key="6">
    <source>
        <dbReference type="SAM" id="Coils"/>
    </source>
</evidence>
<keyword evidence="5" id="KW-0862">Zinc</keyword>
<dbReference type="GO" id="GO:0043161">
    <property type="term" value="P:proteasome-mediated ubiquitin-dependent protein catabolic process"/>
    <property type="evidence" value="ECO:0007669"/>
    <property type="project" value="InterPro"/>
</dbReference>
<dbReference type="Proteomes" id="UP001295684">
    <property type="component" value="Unassembled WGS sequence"/>
</dbReference>
<gene>
    <name evidence="8" type="ORF">ECRASSUSDP1_LOCUS10994</name>
</gene>
<proteinExistence type="predicted"/>
<evidence type="ECO:0000313" key="9">
    <source>
        <dbReference type="Proteomes" id="UP001295684"/>
    </source>
</evidence>
<organism evidence="8 9">
    <name type="scientific">Euplotes crassus</name>
    <dbReference type="NCBI Taxonomy" id="5936"/>
    <lineage>
        <taxon>Eukaryota</taxon>
        <taxon>Sar</taxon>
        <taxon>Alveolata</taxon>
        <taxon>Ciliophora</taxon>
        <taxon>Intramacronucleata</taxon>
        <taxon>Spirotrichea</taxon>
        <taxon>Hypotrichia</taxon>
        <taxon>Euplotida</taxon>
        <taxon>Euplotidae</taxon>
        <taxon>Moneuplotes</taxon>
    </lineage>
</organism>
<dbReference type="AlphaFoldDB" id="A0AAD1UKT3"/>
<dbReference type="GO" id="GO:0004842">
    <property type="term" value="F:ubiquitin-protein transferase activity"/>
    <property type="evidence" value="ECO:0007669"/>
    <property type="project" value="InterPro"/>
</dbReference>
<dbReference type="FunFam" id="3.30.40.10:FF:000143">
    <property type="entry name" value="Regulator of gluconeogenesis Rmd5"/>
    <property type="match status" value="1"/>
</dbReference>
<evidence type="ECO:0000256" key="1">
    <source>
        <dbReference type="ARBA" id="ARBA00004496"/>
    </source>
</evidence>
<feature type="domain" description="CTLH/CRA C-terminal to LisH motif" evidence="7">
    <location>
        <begin position="167"/>
        <end position="321"/>
    </location>
</feature>
<keyword evidence="2" id="KW-0963">Cytoplasm</keyword>
<evidence type="ECO:0000313" key="8">
    <source>
        <dbReference type="EMBL" id="CAI2369691.1"/>
    </source>
</evidence>
<protein>
    <recommendedName>
        <fullName evidence="7">CTLH/CRA C-terminal to LisH motif domain-containing protein</fullName>
    </recommendedName>
</protein>
<evidence type="ECO:0000256" key="3">
    <source>
        <dbReference type="ARBA" id="ARBA00022723"/>
    </source>
</evidence>